<feature type="compositionally biased region" description="Basic and acidic residues" evidence="4">
    <location>
        <begin position="399"/>
        <end position="410"/>
    </location>
</feature>
<feature type="repeat" description="ANK" evidence="3">
    <location>
        <begin position="351"/>
        <end position="384"/>
    </location>
</feature>
<dbReference type="Gene3D" id="1.25.40.20">
    <property type="entry name" value="Ankyrin repeat-containing domain"/>
    <property type="match status" value="1"/>
</dbReference>
<evidence type="ECO:0000313" key="6">
    <source>
        <dbReference type="Proteomes" id="UP000094569"/>
    </source>
</evidence>
<sequence length="453" mass="49607">MPYSEFHACRSNAGDTETITLLDTDGSTLYETDYGGLLLQIIKLDDVITLSRYIARYPQAALAPGEVEYYDPFWVAAAHGSTDALRVLLEHYTIDPTRTQPLDERGFLLLNAACRQPPLGMVHARDRHGETALLSAAASLACLSSDVEDRSQDSCDYIRDRVARGEELMHLILDRGASARDAIIIPAQRDDNWWCFYWNVEGIKVLLDRGVNVADWVALRDSIGRLPLHWAAAGPSLCGEFRFQDDTVLRIVNIFNPLLVSDPSTINVQDKQGATALHYAVGSHAAYGSQHSDHAVRFLCRNGADASLQDSNGQTVLHISALRSVDSEPIDTALLDLLVAHGANITTTDTNGNTTLHIMARNLRQVQTVQFLLSRGADVNARNSQGNTPLHEAMRGTLRPRENREGKIEEVTLTGSHKSAGCNDSSPSGSCGQSHSRLDGPAERRWGVTATDT</sequence>
<dbReference type="GO" id="GO:0045944">
    <property type="term" value="P:positive regulation of transcription by RNA polymerase II"/>
    <property type="evidence" value="ECO:0007669"/>
    <property type="project" value="TreeGrafter"/>
</dbReference>
<dbReference type="InterPro" id="IPR050663">
    <property type="entry name" value="Ankyrin-SOCS_Box"/>
</dbReference>
<keyword evidence="1" id="KW-0677">Repeat</keyword>
<accession>A0A1E3B101</accession>
<dbReference type="PROSITE" id="PS50088">
    <property type="entry name" value="ANK_REPEAT"/>
    <property type="match status" value="3"/>
</dbReference>
<evidence type="ECO:0000256" key="1">
    <source>
        <dbReference type="ARBA" id="ARBA00022737"/>
    </source>
</evidence>
<organism evidence="5 6">
    <name type="scientific">Aspergillus cristatus</name>
    <name type="common">Chinese Fuzhuan brick tea-fermentation fungus</name>
    <name type="synonym">Eurotium cristatum</name>
    <dbReference type="NCBI Taxonomy" id="573508"/>
    <lineage>
        <taxon>Eukaryota</taxon>
        <taxon>Fungi</taxon>
        <taxon>Dikarya</taxon>
        <taxon>Ascomycota</taxon>
        <taxon>Pezizomycotina</taxon>
        <taxon>Eurotiomycetes</taxon>
        <taxon>Eurotiomycetidae</taxon>
        <taxon>Eurotiales</taxon>
        <taxon>Aspergillaceae</taxon>
        <taxon>Aspergillus</taxon>
        <taxon>Aspergillus subgen. Aspergillus</taxon>
    </lineage>
</organism>
<protein>
    <submittedName>
        <fullName evidence="5">Uncharacterized protein</fullName>
    </submittedName>
</protein>
<feature type="repeat" description="ANK" evidence="3">
    <location>
        <begin position="312"/>
        <end position="350"/>
    </location>
</feature>
<feature type="compositionally biased region" description="Basic and acidic residues" evidence="4">
    <location>
        <begin position="436"/>
        <end position="446"/>
    </location>
</feature>
<dbReference type="VEuPathDB" id="FungiDB:SI65_09942"/>
<name>A0A1E3B101_ASPCR</name>
<keyword evidence="6" id="KW-1185">Reference proteome</keyword>
<evidence type="ECO:0000256" key="3">
    <source>
        <dbReference type="PROSITE-ProRule" id="PRU00023"/>
    </source>
</evidence>
<dbReference type="PANTHER" id="PTHR24193:SF121">
    <property type="entry name" value="ADA2A-CONTAINING COMPLEX COMPONENT 3, ISOFORM D"/>
    <property type="match status" value="1"/>
</dbReference>
<dbReference type="OrthoDB" id="823504at2759"/>
<dbReference type="SUPFAM" id="SSF48403">
    <property type="entry name" value="Ankyrin repeat"/>
    <property type="match status" value="1"/>
</dbReference>
<dbReference type="EMBL" id="JXNT01000023">
    <property type="protein sequence ID" value="ODM14597.1"/>
    <property type="molecule type" value="Genomic_DNA"/>
</dbReference>
<dbReference type="PROSITE" id="PS50297">
    <property type="entry name" value="ANK_REP_REGION"/>
    <property type="match status" value="1"/>
</dbReference>
<dbReference type="GO" id="GO:0005634">
    <property type="term" value="C:nucleus"/>
    <property type="evidence" value="ECO:0007669"/>
    <property type="project" value="TreeGrafter"/>
</dbReference>
<dbReference type="Proteomes" id="UP000094569">
    <property type="component" value="Unassembled WGS sequence"/>
</dbReference>
<dbReference type="PANTHER" id="PTHR24193">
    <property type="entry name" value="ANKYRIN REPEAT PROTEIN"/>
    <property type="match status" value="1"/>
</dbReference>
<dbReference type="Pfam" id="PF12796">
    <property type="entry name" value="Ank_2"/>
    <property type="match status" value="1"/>
</dbReference>
<evidence type="ECO:0000256" key="2">
    <source>
        <dbReference type="ARBA" id="ARBA00023043"/>
    </source>
</evidence>
<evidence type="ECO:0000313" key="5">
    <source>
        <dbReference type="EMBL" id="ODM14597.1"/>
    </source>
</evidence>
<gene>
    <name evidence="5" type="ORF">SI65_09942</name>
</gene>
<feature type="repeat" description="ANK" evidence="3">
    <location>
        <begin position="272"/>
        <end position="311"/>
    </location>
</feature>
<dbReference type="SMART" id="SM00248">
    <property type="entry name" value="ANK"/>
    <property type="match status" value="6"/>
</dbReference>
<dbReference type="InterPro" id="IPR036770">
    <property type="entry name" value="Ankyrin_rpt-contain_sf"/>
</dbReference>
<dbReference type="InterPro" id="IPR002110">
    <property type="entry name" value="Ankyrin_rpt"/>
</dbReference>
<dbReference type="AlphaFoldDB" id="A0A1E3B101"/>
<keyword evidence="2 3" id="KW-0040">ANK repeat</keyword>
<feature type="region of interest" description="Disordered" evidence="4">
    <location>
        <begin position="380"/>
        <end position="453"/>
    </location>
</feature>
<proteinExistence type="predicted"/>
<evidence type="ECO:0000256" key="4">
    <source>
        <dbReference type="SAM" id="MobiDB-lite"/>
    </source>
</evidence>
<reference evidence="5 6" key="1">
    <citation type="journal article" date="2016" name="BMC Genomics">
        <title>Comparative genomic and transcriptomic analyses of the Fuzhuan brick tea-fermentation fungus Aspergillus cristatus.</title>
        <authorList>
            <person name="Ge Y."/>
            <person name="Wang Y."/>
            <person name="Liu Y."/>
            <person name="Tan Y."/>
            <person name="Ren X."/>
            <person name="Zhang X."/>
            <person name="Hyde K.D."/>
            <person name="Liu Y."/>
            <person name="Liu Z."/>
        </authorList>
    </citation>
    <scope>NUCLEOTIDE SEQUENCE [LARGE SCALE GENOMIC DNA]</scope>
    <source>
        <strain evidence="5 6">GZAAS20.1005</strain>
    </source>
</reference>
<dbReference type="STRING" id="573508.A0A1E3B101"/>
<dbReference type="GO" id="GO:0000976">
    <property type="term" value="F:transcription cis-regulatory region binding"/>
    <property type="evidence" value="ECO:0007669"/>
    <property type="project" value="TreeGrafter"/>
</dbReference>
<comment type="caution">
    <text evidence="5">The sequence shown here is derived from an EMBL/GenBank/DDBJ whole genome shotgun (WGS) entry which is preliminary data.</text>
</comment>
<feature type="compositionally biased region" description="Low complexity" evidence="4">
    <location>
        <begin position="425"/>
        <end position="435"/>
    </location>
</feature>